<dbReference type="Gramene" id="KGN51625">
    <property type="protein sequence ID" value="KGN51625"/>
    <property type="gene ID" value="Csa_5G585985"/>
</dbReference>
<organism evidence="1 2">
    <name type="scientific">Cucumis sativus</name>
    <name type="common">Cucumber</name>
    <dbReference type="NCBI Taxonomy" id="3659"/>
    <lineage>
        <taxon>Eukaryota</taxon>
        <taxon>Viridiplantae</taxon>
        <taxon>Streptophyta</taxon>
        <taxon>Embryophyta</taxon>
        <taxon>Tracheophyta</taxon>
        <taxon>Spermatophyta</taxon>
        <taxon>Magnoliopsida</taxon>
        <taxon>eudicotyledons</taxon>
        <taxon>Gunneridae</taxon>
        <taxon>Pentapetalae</taxon>
        <taxon>rosids</taxon>
        <taxon>fabids</taxon>
        <taxon>Cucurbitales</taxon>
        <taxon>Cucurbitaceae</taxon>
        <taxon>Benincaseae</taxon>
        <taxon>Cucumis</taxon>
    </lineage>
</organism>
<reference evidence="1 2" key="1">
    <citation type="journal article" date="2009" name="Nat. Genet.">
        <title>The genome of the cucumber, Cucumis sativus L.</title>
        <authorList>
            <person name="Huang S."/>
            <person name="Li R."/>
            <person name="Zhang Z."/>
            <person name="Li L."/>
            <person name="Gu X."/>
            <person name="Fan W."/>
            <person name="Lucas W.J."/>
            <person name="Wang X."/>
            <person name="Xie B."/>
            <person name="Ni P."/>
            <person name="Ren Y."/>
            <person name="Zhu H."/>
            <person name="Li J."/>
            <person name="Lin K."/>
            <person name="Jin W."/>
            <person name="Fei Z."/>
            <person name="Li G."/>
            <person name="Staub J."/>
            <person name="Kilian A."/>
            <person name="van der Vossen E.A."/>
            <person name="Wu Y."/>
            <person name="Guo J."/>
            <person name="He J."/>
            <person name="Jia Z."/>
            <person name="Ren Y."/>
            <person name="Tian G."/>
            <person name="Lu Y."/>
            <person name="Ruan J."/>
            <person name="Qian W."/>
            <person name="Wang M."/>
            <person name="Huang Q."/>
            <person name="Li B."/>
            <person name="Xuan Z."/>
            <person name="Cao J."/>
            <person name="Asan"/>
            <person name="Wu Z."/>
            <person name="Zhang J."/>
            <person name="Cai Q."/>
            <person name="Bai Y."/>
            <person name="Zhao B."/>
            <person name="Han Y."/>
            <person name="Li Y."/>
            <person name="Li X."/>
            <person name="Wang S."/>
            <person name="Shi Q."/>
            <person name="Liu S."/>
            <person name="Cho W.K."/>
            <person name="Kim J.Y."/>
            <person name="Xu Y."/>
            <person name="Heller-Uszynska K."/>
            <person name="Miao H."/>
            <person name="Cheng Z."/>
            <person name="Zhang S."/>
            <person name="Wu J."/>
            <person name="Yang Y."/>
            <person name="Kang H."/>
            <person name="Li M."/>
            <person name="Liang H."/>
            <person name="Ren X."/>
            <person name="Shi Z."/>
            <person name="Wen M."/>
            <person name="Jian M."/>
            <person name="Yang H."/>
            <person name="Zhang G."/>
            <person name="Yang Z."/>
            <person name="Chen R."/>
            <person name="Liu S."/>
            <person name="Li J."/>
            <person name="Ma L."/>
            <person name="Liu H."/>
            <person name="Zhou Y."/>
            <person name="Zhao J."/>
            <person name="Fang X."/>
            <person name="Li G."/>
            <person name="Fang L."/>
            <person name="Li Y."/>
            <person name="Liu D."/>
            <person name="Zheng H."/>
            <person name="Zhang Y."/>
            <person name="Qin N."/>
            <person name="Li Z."/>
            <person name="Yang G."/>
            <person name="Yang S."/>
            <person name="Bolund L."/>
            <person name="Kristiansen K."/>
            <person name="Zheng H."/>
            <person name="Li S."/>
            <person name="Zhang X."/>
            <person name="Yang H."/>
            <person name="Wang J."/>
            <person name="Sun R."/>
            <person name="Zhang B."/>
            <person name="Jiang S."/>
            <person name="Wang J."/>
            <person name="Du Y."/>
            <person name="Li S."/>
        </authorList>
    </citation>
    <scope>NUCLEOTIDE SEQUENCE [LARGE SCALE GENOMIC DNA]</scope>
    <source>
        <strain evidence="2">cv. 9930</strain>
    </source>
</reference>
<reference evidence="1 2" key="3">
    <citation type="journal article" date="2010" name="BMC Genomics">
        <title>Transcriptome sequencing and comparative analysis of cucumber flowers with different sex types.</title>
        <authorList>
            <person name="Guo S."/>
            <person name="Zheng Y."/>
            <person name="Joung J.G."/>
            <person name="Liu S."/>
            <person name="Zhang Z."/>
            <person name="Crasta O.R."/>
            <person name="Sobral B.W."/>
            <person name="Xu Y."/>
            <person name="Huang S."/>
            <person name="Fei Z."/>
        </authorList>
    </citation>
    <scope>NUCLEOTIDE SEQUENCE [LARGE SCALE GENOMIC DNA]</scope>
    <source>
        <strain evidence="2">cv. 9930</strain>
    </source>
</reference>
<proteinExistence type="predicted"/>
<accession>A0A0A0KPR9</accession>
<evidence type="ECO:0000313" key="2">
    <source>
        <dbReference type="Proteomes" id="UP000029981"/>
    </source>
</evidence>
<dbReference type="AlphaFoldDB" id="A0A0A0KPR9"/>
<reference evidence="1 2" key="4">
    <citation type="journal article" date="2011" name="BMC Genomics">
        <title>RNA-Seq improves annotation of protein-coding genes in the cucumber genome.</title>
        <authorList>
            <person name="Li Z."/>
            <person name="Zhang Z."/>
            <person name="Yan P."/>
            <person name="Huang S."/>
            <person name="Fei Z."/>
            <person name="Lin K."/>
        </authorList>
    </citation>
    <scope>NUCLEOTIDE SEQUENCE [LARGE SCALE GENOMIC DNA]</scope>
    <source>
        <strain evidence="2">cv. 9930</strain>
    </source>
</reference>
<dbReference type="Proteomes" id="UP000029981">
    <property type="component" value="Chromosome 5"/>
</dbReference>
<keyword evidence="2" id="KW-1185">Reference proteome</keyword>
<evidence type="ECO:0000313" key="1">
    <source>
        <dbReference type="EMBL" id="KGN51625.1"/>
    </source>
</evidence>
<name>A0A0A0KPR9_CUCSA</name>
<reference evidence="1 2" key="2">
    <citation type="journal article" date="2009" name="PLoS ONE">
        <title>An integrated genetic and cytogenetic map of the cucumber genome.</title>
        <authorList>
            <person name="Ren Y."/>
            <person name="Zhang Z."/>
            <person name="Liu J."/>
            <person name="Staub J.E."/>
            <person name="Han Y."/>
            <person name="Cheng Z."/>
            <person name="Li X."/>
            <person name="Lu J."/>
            <person name="Miao H."/>
            <person name="Kang H."/>
            <person name="Xie B."/>
            <person name="Gu X."/>
            <person name="Wang X."/>
            <person name="Du Y."/>
            <person name="Jin W."/>
            <person name="Huang S."/>
        </authorList>
    </citation>
    <scope>NUCLEOTIDE SEQUENCE [LARGE SCALE GENOMIC DNA]</scope>
    <source>
        <strain evidence="2">cv. 9930</strain>
    </source>
</reference>
<protein>
    <submittedName>
        <fullName evidence="1">Uncharacterized protein</fullName>
    </submittedName>
</protein>
<gene>
    <name evidence="1" type="ORF">Csa_5G585985</name>
</gene>
<dbReference type="EMBL" id="CM002926">
    <property type="protein sequence ID" value="KGN51625.1"/>
    <property type="molecule type" value="Genomic_DNA"/>
</dbReference>
<sequence>MLMLKTDLETFSPPSDTVPRMSNRNGSLIKAWFLLPPCETGTPLLTTLSYVAVQNVSSNHTLEWTNRRTKKDLFMHYLNVNLHFWNL</sequence>